<keyword evidence="1" id="KW-0804">Transcription</keyword>
<comment type="subcellular location">
    <subcellularLocation>
        <location evidence="1">Cytoplasm</location>
    </subcellularLocation>
</comment>
<reference evidence="4" key="1">
    <citation type="journal article" date="2019" name="Int. J. Syst. Evol. Microbiol.">
        <title>The Global Catalogue of Microorganisms (GCM) 10K type strain sequencing project: providing services to taxonomists for standard genome sequencing and annotation.</title>
        <authorList>
            <consortium name="The Broad Institute Genomics Platform"/>
            <consortium name="The Broad Institute Genome Sequencing Center for Infectious Disease"/>
            <person name="Wu L."/>
            <person name="Ma J."/>
        </authorList>
    </citation>
    <scope>NUCLEOTIDE SEQUENCE [LARGE SCALE GENOMIC DNA]</scope>
    <source>
        <strain evidence="4">JCM 17110</strain>
    </source>
</reference>
<dbReference type="Proteomes" id="UP001500795">
    <property type="component" value="Unassembled WGS sequence"/>
</dbReference>
<comment type="caution">
    <text evidence="3">The sequence shown here is derived from an EMBL/GenBank/DDBJ whole genome shotgun (WGS) entry which is preliminary data.</text>
</comment>
<dbReference type="InterPro" id="IPR045865">
    <property type="entry name" value="ACT-like_dom_sf"/>
</dbReference>
<keyword evidence="1" id="KW-0963">Cytoplasm</keyword>
<dbReference type="EMBL" id="BAABCX010000001">
    <property type="protein sequence ID" value="GAA3533857.1"/>
    <property type="molecule type" value="Genomic_DNA"/>
</dbReference>
<feature type="domain" description="ACT" evidence="2">
    <location>
        <begin position="87"/>
        <end position="166"/>
    </location>
</feature>
<dbReference type="PANTHER" id="PTHR34875:SF6">
    <property type="entry name" value="UPF0237 PROTEIN MJ1558"/>
    <property type="match status" value="1"/>
</dbReference>
<name>A0ABP6VIR3_9GAMM</name>
<organism evidence="3 4">
    <name type="scientific">Zobellella aerophila</name>
    <dbReference type="NCBI Taxonomy" id="870480"/>
    <lineage>
        <taxon>Bacteria</taxon>
        <taxon>Pseudomonadati</taxon>
        <taxon>Pseudomonadota</taxon>
        <taxon>Gammaproteobacteria</taxon>
        <taxon>Aeromonadales</taxon>
        <taxon>Aeromonadaceae</taxon>
        <taxon>Zobellella</taxon>
    </lineage>
</organism>
<proteinExistence type="predicted"/>
<dbReference type="Gene3D" id="3.30.70.260">
    <property type="match status" value="2"/>
</dbReference>
<evidence type="ECO:0000313" key="3">
    <source>
        <dbReference type="EMBL" id="GAA3533857.1"/>
    </source>
</evidence>
<accession>A0ABP6VIR3</accession>
<dbReference type="PIRSF" id="PIRSF028103">
    <property type="entry name" value="GcvR"/>
    <property type="match status" value="1"/>
</dbReference>
<dbReference type="PROSITE" id="PS51671">
    <property type="entry name" value="ACT"/>
    <property type="match status" value="1"/>
</dbReference>
<evidence type="ECO:0000313" key="4">
    <source>
        <dbReference type="Proteomes" id="UP001500795"/>
    </source>
</evidence>
<sequence length="166" mass="17737">MKTLVATLIGPDKTGLVQQLARLIRQHNGSWQSSAMSELAGHFAGIVEIQVPEEHAPALSKALRGLPEFQVQLVEGLASAPQGQTLQLTITANDRLGIVDELTAVLNSLNISVKSLKTASHPAPTTGTQLFEAHSTVVLPHGQTQEDLQGRLEALSDDLIVDIEPE</sequence>
<dbReference type="RefSeq" id="WP_344955703.1">
    <property type="nucleotide sequence ID" value="NZ_BAABCX010000001.1"/>
</dbReference>
<keyword evidence="4" id="KW-1185">Reference proteome</keyword>
<dbReference type="SUPFAM" id="SSF55021">
    <property type="entry name" value="ACT-like"/>
    <property type="match status" value="2"/>
</dbReference>
<protein>
    <recommendedName>
        <fullName evidence="1">Glycine cleavage system transcriptional repressor</fullName>
    </recommendedName>
</protein>
<gene>
    <name evidence="3" type="ORF">GCM10022394_11700</name>
</gene>
<evidence type="ECO:0000256" key="1">
    <source>
        <dbReference type="PIRNR" id="PIRNR028103"/>
    </source>
</evidence>
<dbReference type="Pfam" id="PF13740">
    <property type="entry name" value="ACT_6"/>
    <property type="match status" value="1"/>
</dbReference>
<keyword evidence="1" id="KW-0678">Repressor</keyword>
<evidence type="ECO:0000259" key="2">
    <source>
        <dbReference type="PROSITE" id="PS51671"/>
    </source>
</evidence>
<dbReference type="CDD" id="cd04869">
    <property type="entry name" value="ACT_GcvR_2"/>
    <property type="match status" value="1"/>
</dbReference>
<dbReference type="InterPro" id="IPR016867">
    <property type="entry name" value="GcvR"/>
</dbReference>
<dbReference type="InterPro" id="IPR002912">
    <property type="entry name" value="ACT_dom"/>
</dbReference>
<dbReference type="InterPro" id="IPR050990">
    <property type="entry name" value="UPF0237/GcvR_regulator"/>
</dbReference>
<dbReference type="PANTHER" id="PTHR34875">
    <property type="entry name" value="UPF0237 PROTEIN MJ1558"/>
    <property type="match status" value="1"/>
</dbReference>